<comment type="caution">
    <text evidence="1">The sequence shown here is derived from an EMBL/GenBank/DDBJ whole genome shotgun (WGS) entry which is preliminary data.</text>
</comment>
<evidence type="ECO:0000313" key="1">
    <source>
        <dbReference type="EMBL" id="MFN6548601.1"/>
    </source>
</evidence>
<proteinExistence type="predicted"/>
<name>A0ABW9LKU8_9MYCO</name>
<keyword evidence="2" id="KW-1185">Reference proteome</keyword>
<accession>A0ABW9LKU8</accession>
<organism evidence="1 2">
    <name type="scientific">Mycolicibacterium nivoides</name>
    <dbReference type="NCBI Taxonomy" id="2487344"/>
    <lineage>
        <taxon>Bacteria</taxon>
        <taxon>Bacillati</taxon>
        <taxon>Actinomycetota</taxon>
        <taxon>Actinomycetes</taxon>
        <taxon>Mycobacteriales</taxon>
        <taxon>Mycobacteriaceae</taxon>
        <taxon>Mycolicibacterium</taxon>
    </lineage>
</organism>
<gene>
    <name evidence="1" type="ORF">ACK4CT_36235</name>
</gene>
<reference evidence="1 2" key="1">
    <citation type="submission" date="2024-12" db="EMBL/GenBank/DDBJ databases">
        <title>The coexistence of Mycolicibacterium septicum and Mycolicibacterium nivoides in clinical samples.</title>
        <authorList>
            <person name="Wang C."/>
            <person name="Feng Y."/>
            <person name="Zong Z."/>
        </authorList>
    </citation>
    <scope>NUCLEOTIDE SEQUENCE [LARGE SCALE GENOMIC DNA]</scope>
    <source>
        <strain evidence="1 2">120309</strain>
    </source>
</reference>
<protein>
    <submittedName>
        <fullName evidence="1">Uncharacterized protein</fullName>
    </submittedName>
</protein>
<evidence type="ECO:0000313" key="2">
    <source>
        <dbReference type="Proteomes" id="UP001635816"/>
    </source>
</evidence>
<dbReference type="Proteomes" id="UP001635816">
    <property type="component" value="Unassembled WGS sequence"/>
</dbReference>
<dbReference type="RefSeq" id="WP_409545991.1">
    <property type="nucleotide sequence ID" value="NZ_JBKBDD010000030.1"/>
</dbReference>
<sequence>MIPDIFRGLCDDAAVFPPGNAPLDHALRHHADHRGANYRDLVGPFVFPVPRLRELADSIRTAIMVSLIAPGGPETVGPALAFTRDNIHGASVTALEVVIPDSADLAPLLQIDCGIDVYVEIPRDERRLSVLDAAADAGWRAKLRTGGVTADAYPDEQELAASIHAAVARGVDFKATAGLHHAIRNTNPCNGFEQHGYLNVLLAAQAATAGAEPRDLENILALRDPDVVAEHILRITATRTFLSFGTCSILEPLNDLRALGLIEPIAQGVSS</sequence>
<dbReference type="EMBL" id="JBKBDD010000030">
    <property type="protein sequence ID" value="MFN6548601.1"/>
    <property type="molecule type" value="Genomic_DNA"/>
</dbReference>